<dbReference type="InterPro" id="IPR047146">
    <property type="entry name" value="Cyt_P450_E_CYP52_fungi"/>
</dbReference>
<dbReference type="OrthoDB" id="1470350at2759"/>
<dbReference type="STRING" id="1314800.A0A1B7N8E4"/>
<organism evidence="10 11">
    <name type="scientific">Rhizopogon vinicolor AM-OR11-026</name>
    <dbReference type="NCBI Taxonomy" id="1314800"/>
    <lineage>
        <taxon>Eukaryota</taxon>
        <taxon>Fungi</taxon>
        <taxon>Dikarya</taxon>
        <taxon>Basidiomycota</taxon>
        <taxon>Agaricomycotina</taxon>
        <taxon>Agaricomycetes</taxon>
        <taxon>Agaricomycetidae</taxon>
        <taxon>Boletales</taxon>
        <taxon>Suillineae</taxon>
        <taxon>Rhizopogonaceae</taxon>
        <taxon>Rhizopogon</taxon>
    </lineage>
</organism>
<evidence type="ECO:0000256" key="1">
    <source>
        <dbReference type="ARBA" id="ARBA00001971"/>
    </source>
</evidence>
<proteinExistence type="inferred from homology"/>
<keyword evidence="7 9" id="KW-0503">Monooxygenase</keyword>
<name>A0A1B7N8E4_9AGAM</name>
<reference evidence="10 11" key="1">
    <citation type="submission" date="2016-06" db="EMBL/GenBank/DDBJ databases">
        <title>Comparative genomics of the ectomycorrhizal sister species Rhizopogon vinicolor and Rhizopogon vesiculosus (Basidiomycota: Boletales) reveals a divergence of the mating type B locus.</title>
        <authorList>
            <consortium name="DOE Joint Genome Institute"/>
            <person name="Mujic A.B."/>
            <person name="Kuo A."/>
            <person name="Tritt A."/>
            <person name="Lipzen A."/>
            <person name="Chen C."/>
            <person name="Johnson J."/>
            <person name="Sharma A."/>
            <person name="Barry K."/>
            <person name="Grigoriev I.V."/>
            <person name="Spatafora J.W."/>
        </authorList>
    </citation>
    <scope>NUCLEOTIDE SEQUENCE [LARGE SCALE GENOMIC DNA]</scope>
    <source>
        <strain evidence="10 11">AM-OR11-026</strain>
    </source>
</reference>
<dbReference type="PANTHER" id="PTHR24287">
    <property type="entry name" value="P450, PUTATIVE (EUROFUNG)-RELATED"/>
    <property type="match status" value="1"/>
</dbReference>
<dbReference type="InterPro" id="IPR017972">
    <property type="entry name" value="Cyt_P450_CS"/>
</dbReference>
<evidence type="ECO:0000256" key="6">
    <source>
        <dbReference type="ARBA" id="ARBA00023004"/>
    </source>
</evidence>
<protein>
    <submittedName>
        <fullName evidence="10">Cytochrome P450</fullName>
    </submittedName>
</protein>
<dbReference type="InterPro" id="IPR001128">
    <property type="entry name" value="Cyt_P450"/>
</dbReference>
<dbReference type="CDD" id="cd11063">
    <property type="entry name" value="CYP52"/>
    <property type="match status" value="1"/>
</dbReference>
<keyword evidence="11" id="KW-1185">Reference proteome</keyword>
<dbReference type="PROSITE" id="PS00086">
    <property type="entry name" value="CYTOCHROME_P450"/>
    <property type="match status" value="1"/>
</dbReference>
<dbReference type="GO" id="GO:0016705">
    <property type="term" value="F:oxidoreductase activity, acting on paired donors, with incorporation or reduction of molecular oxygen"/>
    <property type="evidence" value="ECO:0007669"/>
    <property type="project" value="InterPro"/>
</dbReference>
<evidence type="ECO:0000256" key="3">
    <source>
        <dbReference type="ARBA" id="ARBA00022617"/>
    </source>
</evidence>
<keyword evidence="5 9" id="KW-0560">Oxidoreductase</keyword>
<feature type="binding site" description="axial binding residue" evidence="8">
    <location>
        <position position="537"/>
    </location>
    <ligand>
        <name>heme</name>
        <dbReference type="ChEBI" id="CHEBI:30413"/>
    </ligand>
    <ligandPart>
        <name>Fe</name>
        <dbReference type="ChEBI" id="CHEBI:18248"/>
    </ligandPart>
</feature>
<dbReference type="InterPro" id="IPR036396">
    <property type="entry name" value="Cyt_P450_sf"/>
</dbReference>
<keyword evidence="3 8" id="KW-0349">Heme</keyword>
<evidence type="ECO:0000313" key="10">
    <source>
        <dbReference type="EMBL" id="OAX41096.1"/>
    </source>
</evidence>
<evidence type="ECO:0000256" key="8">
    <source>
        <dbReference type="PIRSR" id="PIRSR602401-1"/>
    </source>
</evidence>
<dbReference type="PANTHER" id="PTHR24287:SF1">
    <property type="entry name" value="P450, PUTATIVE (EUROFUNG)-RELATED"/>
    <property type="match status" value="1"/>
</dbReference>
<keyword evidence="6 8" id="KW-0408">Iron</keyword>
<dbReference type="PRINTS" id="PR00463">
    <property type="entry name" value="EP450I"/>
</dbReference>
<accession>A0A1B7N8E4</accession>
<dbReference type="InterPro" id="IPR002401">
    <property type="entry name" value="Cyt_P450_E_grp-I"/>
</dbReference>
<dbReference type="GO" id="GO:0020037">
    <property type="term" value="F:heme binding"/>
    <property type="evidence" value="ECO:0007669"/>
    <property type="project" value="InterPro"/>
</dbReference>
<comment type="cofactor">
    <cofactor evidence="1 8">
        <name>heme</name>
        <dbReference type="ChEBI" id="CHEBI:30413"/>
    </cofactor>
</comment>
<dbReference type="GO" id="GO:0005506">
    <property type="term" value="F:iron ion binding"/>
    <property type="evidence" value="ECO:0007669"/>
    <property type="project" value="InterPro"/>
</dbReference>
<evidence type="ECO:0000256" key="4">
    <source>
        <dbReference type="ARBA" id="ARBA00022723"/>
    </source>
</evidence>
<evidence type="ECO:0000256" key="7">
    <source>
        <dbReference type="ARBA" id="ARBA00023033"/>
    </source>
</evidence>
<evidence type="ECO:0000256" key="9">
    <source>
        <dbReference type="RuleBase" id="RU000461"/>
    </source>
</evidence>
<comment type="similarity">
    <text evidence="2 9">Belongs to the cytochrome P450 family.</text>
</comment>
<gene>
    <name evidence="10" type="ORF">K503DRAFT_686144</name>
</gene>
<evidence type="ECO:0000256" key="5">
    <source>
        <dbReference type="ARBA" id="ARBA00023002"/>
    </source>
</evidence>
<dbReference type="SUPFAM" id="SSF48264">
    <property type="entry name" value="Cytochrome P450"/>
    <property type="match status" value="1"/>
</dbReference>
<dbReference type="AlphaFoldDB" id="A0A1B7N8E4"/>
<dbReference type="PRINTS" id="PR00385">
    <property type="entry name" value="P450"/>
</dbReference>
<sequence>MELPPGIIYLISCLPQVLSPPALVYGLDRICDFTFGVSLPEWSQFHAYTLSFPVLFTCTVLATKYHDRRQAALRGAVLPPMFPSTWPGGLDVLAALAQNFKTGYMGDMMQNQCETLGHTINMRILFENRASTSSTMRYFLNSAIPGVHVYQAILATKFKSFAKGPMFWDQVHSLLGTGVFNSDGEPAQSTEYRFHRSMTRPFFSKDRISHFDIFEKHATDAINQLKMRLRDGYPVDFQDMVSRFTLDSATEFLFGKDVCSLSAGLIYPPSSPLSKDVAFDNHPANQFAHAFSSAQIATAYRGRFGSAWRLVEFWTDRVKAHMDVCYKFINPILKEALDKKQMLKETETIDERAEAKDREVKEGETLLDHLVNYTEDPIVIRDEILNIMIAGRDTTASTLTFVICMLSQHPDVLYRLREEILNKVGSSRRPTYDDMRDMKYMRAVINETLRLYPPVPFNVRTSTEPTVWPGVNGGKPIYIPPNTRALYSVFLMHRRPDLWGPDAHEFDPDRFLDERLHKYLTPNPFIFLPFNAGPRICLGQQFAYSETSFFLVRLLQQFSSVSLATDVQTAPPTEWAKSSGRKALEKVVIKGHLTMYAQDGVWVRMDEANPTEVV</sequence>
<evidence type="ECO:0000256" key="2">
    <source>
        <dbReference type="ARBA" id="ARBA00010617"/>
    </source>
</evidence>
<dbReference type="GO" id="GO:0004497">
    <property type="term" value="F:monooxygenase activity"/>
    <property type="evidence" value="ECO:0007669"/>
    <property type="project" value="UniProtKB-KW"/>
</dbReference>
<dbReference type="InParanoid" id="A0A1B7N8E4"/>
<dbReference type="EMBL" id="KV448190">
    <property type="protein sequence ID" value="OAX41096.1"/>
    <property type="molecule type" value="Genomic_DNA"/>
</dbReference>
<keyword evidence="4 8" id="KW-0479">Metal-binding</keyword>
<evidence type="ECO:0000313" key="11">
    <source>
        <dbReference type="Proteomes" id="UP000092154"/>
    </source>
</evidence>
<dbReference type="Pfam" id="PF00067">
    <property type="entry name" value="p450"/>
    <property type="match status" value="1"/>
</dbReference>
<dbReference type="Gene3D" id="1.10.630.10">
    <property type="entry name" value="Cytochrome P450"/>
    <property type="match status" value="1"/>
</dbReference>
<dbReference type="Proteomes" id="UP000092154">
    <property type="component" value="Unassembled WGS sequence"/>
</dbReference>